<evidence type="ECO:0000259" key="4">
    <source>
        <dbReference type="Pfam" id="PF00078"/>
    </source>
</evidence>
<sequence length="1139" mass="128353">MRYLLRSHSLVSLFLLKAVFVYHPASSEPCTSYQELNQARRSAAAEVGPGGNLLCDNTLPKGWYRFISYVGGEIPTTCVQPYHCGTQVPIWMNGTLPTDSTVVNRTVCPNYGVPGNCCPFPWNIQVKRCVDTQGLFYVYELVPPTSCSQAYCAVESVDMSREDQTPRRFVDLRTKTRLGTWNVLSMREEGSAELVARELNKVNLSITALTEVRWPGSGELCTEGISFIYSGRTDGHHLQGVALALDRNARNALSTWDPVSERILKARLIHRYGYMTVISAYAPTNAHSDADKDAFYNLFSDVLAGVDRRDLTVVMGDFNATTGTDRSGYEQCIGPHGHGTRNDNGERMLQLCQLHHLKVCGTYFKRKTIHRLSWYSNDGHTKKEIDHILTNHRWNCVQNCRVYRSAEFGNTDHRLVVASCKISLKNNRPSGQQSFRTDVTKLRNPAYLQKFREEINRRYTNNQSAPPDVESVWTQFKDNISDTARSVLGKKTRNHKPWISEDTLRIVEARRQARLIGDITTYRALNSRRQALLRRDKQLWLLQTAEEVEAASAAGRSKAVYEAVRKLAGKTPPPAVGPVVAEDGSPLPTTQQQMDRWKEYYSSLLNRPAPSPTSDLLDELADAATPDSNISTDPPTDDEISKAVRQLKNGKAAGYDGIPPELLKKGGECIISWLQRLFSAIWEAGNIPEDWKRGIILPFYKNKGCRSECKNHRGITLLSVPAKVFSMVILNRIKQPLVNSQRPEQSGFTPGRSTVDRILALRLLAEKRREYRKALFVAYVDLKAAFDSVHRPSLWKLLRARGIPVKIISLIQELYTDTTSCVRVGTNLSDWFKLLSGVRQGCVLAPTLFNIAIDHVMSRTVGRGMCGTTYGEHTFSDMDYADDVALLAELLEALVSTLEIFSAESQTLGLEVSWLKTKLQSLSDFLDPPTCPPINGESVEVVQRFNYLGSVITLDCKSDQDVKRRLGIASAAFASLDRVWRSKHLSRTVKLKIYNTLVLSVLLYGAESWTLTKALRLKLDSFDTRCLRKIEGFRWQDHVTNEVVRRTTNQVPVSQKIIKHQLTFLGHTSRATPTQEVVKLVSAAPDPTWRRPRGRPRSRWEDQVFTVLDTLGVSRADWRALAENRTSWREMSAAAMHLP</sequence>
<proteinExistence type="predicted"/>
<keyword evidence="2" id="KW-1015">Disulfide bond</keyword>
<feature type="signal peptide" evidence="3">
    <location>
        <begin position="1"/>
        <end position="27"/>
    </location>
</feature>
<dbReference type="SUPFAM" id="SSF56219">
    <property type="entry name" value="DNase I-like"/>
    <property type="match status" value="1"/>
</dbReference>
<evidence type="ECO:0000256" key="2">
    <source>
        <dbReference type="ARBA" id="ARBA00023157"/>
    </source>
</evidence>
<keyword evidence="1 3" id="KW-0732">Signal</keyword>
<keyword evidence="9" id="KW-1185">Reference proteome</keyword>
<accession>A0A8J9VYT3</accession>
<gene>
    <name evidence="8" type="primary">OIT3</name>
    <name evidence="8" type="ORF">BLAG_LOCUS3597</name>
</gene>
<feature type="domain" description="DUF6451" evidence="6">
    <location>
        <begin position="972"/>
        <end position="1004"/>
    </location>
</feature>
<dbReference type="EMBL" id="OV696695">
    <property type="protein sequence ID" value="CAH1239246.1"/>
    <property type="molecule type" value="Genomic_DNA"/>
</dbReference>
<dbReference type="PANTHER" id="PTHR47027">
    <property type="entry name" value="REVERSE TRANSCRIPTASE DOMAIN-CONTAINING PROTEIN"/>
    <property type="match status" value="1"/>
</dbReference>
<dbReference type="CDD" id="cd01650">
    <property type="entry name" value="RT_nLTR_like"/>
    <property type="match status" value="1"/>
</dbReference>
<dbReference type="Gene3D" id="3.60.10.10">
    <property type="entry name" value="Endonuclease/exonuclease/phosphatase"/>
    <property type="match status" value="1"/>
</dbReference>
<dbReference type="Pfam" id="PF20049">
    <property type="entry name" value="DUF6451"/>
    <property type="match status" value="1"/>
</dbReference>
<feature type="domain" description="Reverse transcriptase" evidence="4">
    <location>
        <begin position="704"/>
        <end position="950"/>
    </location>
</feature>
<dbReference type="Pfam" id="PF03372">
    <property type="entry name" value="Exo_endo_phos"/>
    <property type="match status" value="1"/>
</dbReference>
<protein>
    <submittedName>
        <fullName evidence="8">OIT3 protein</fullName>
    </submittedName>
</protein>
<dbReference type="InterPro" id="IPR036691">
    <property type="entry name" value="Endo/exonu/phosph_ase_sf"/>
</dbReference>
<feature type="chain" id="PRO_5035420238" evidence="3">
    <location>
        <begin position="28"/>
        <end position="1139"/>
    </location>
</feature>
<evidence type="ECO:0000313" key="9">
    <source>
        <dbReference type="Proteomes" id="UP000838412"/>
    </source>
</evidence>
<dbReference type="CDD" id="cd09076">
    <property type="entry name" value="L1-EN"/>
    <property type="match status" value="1"/>
</dbReference>
<evidence type="ECO:0000313" key="8">
    <source>
        <dbReference type="EMBL" id="CAH1239246.1"/>
    </source>
</evidence>
<dbReference type="Pfam" id="PF00078">
    <property type="entry name" value="RVT_1"/>
    <property type="match status" value="1"/>
</dbReference>
<evidence type="ECO:0000259" key="7">
    <source>
        <dbReference type="Pfam" id="PF23283"/>
    </source>
</evidence>
<dbReference type="OrthoDB" id="8963960at2759"/>
<evidence type="ECO:0000259" key="5">
    <source>
        <dbReference type="Pfam" id="PF03372"/>
    </source>
</evidence>
<evidence type="ECO:0000256" key="1">
    <source>
        <dbReference type="ARBA" id="ARBA00022729"/>
    </source>
</evidence>
<dbReference type="AlphaFoldDB" id="A0A8J9VYT3"/>
<dbReference type="InterPro" id="IPR057774">
    <property type="entry name" value="D8C_UMOD/GP2/OIT3-like"/>
</dbReference>
<dbReference type="Proteomes" id="UP000838412">
    <property type="component" value="Chromosome 10"/>
</dbReference>
<dbReference type="GO" id="GO:0003824">
    <property type="term" value="F:catalytic activity"/>
    <property type="evidence" value="ECO:0007669"/>
    <property type="project" value="InterPro"/>
</dbReference>
<dbReference type="PANTHER" id="PTHR47027:SF24">
    <property type="entry name" value="RIBONUCLEASE H"/>
    <property type="match status" value="1"/>
</dbReference>
<evidence type="ECO:0000259" key="6">
    <source>
        <dbReference type="Pfam" id="PF20049"/>
    </source>
</evidence>
<dbReference type="InterPro" id="IPR045609">
    <property type="entry name" value="DUF6451"/>
</dbReference>
<dbReference type="Pfam" id="PF23283">
    <property type="entry name" value="D8C_UMOD"/>
    <property type="match status" value="1"/>
</dbReference>
<dbReference type="InterPro" id="IPR000477">
    <property type="entry name" value="RT_dom"/>
</dbReference>
<dbReference type="InterPro" id="IPR005135">
    <property type="entry name" value="Endo/exonuclease/phosphatase"/>
</dbReference>
<feature type="domain" description="UMOD/GP2/OIT3-like D8C" evidence="7">
    <location>
        <begin position="66"/>
        <end position="153"/>
    </location>
</feature>
<organism evidence="8 9">
    <name type="scientific">Branchiostoma lanceolatum</name>
    <name type="common">Common lancelet</name>
    <name type="synonym">Amphioxus lanceolatum</name>
    <dbReference type="NCBI Taxonomy" id="7740"/>
    <lineage>
        <taxon>Eukaryota</taxon>
        <taxon>Metazoa</taxon>
        <taxon>Chordata</taxon>
        <taxon>Cephalochordata</taxon>
        <taxon>Leptocardii</taxon>
        <taxon>Amphioxiformes</taxon>
        <taxon>Branchiostomatidae</taxon>
        <taxon>Branchiostoma</taxon>
    </lineage>
</organism>
<evidence type="ECO:0000256" key="3">
    <source>
        <dbReference type="SAM" id="SignalP"/>
    </source>
</evidence>
<name>A0A8J9VYT3_BRALA</name>
<reference evidence="8" key="1">
    <citation type="submission" date="2022-01" db="EMBL/GenBank/DDBJ databases">
        <authorList>
            <person name="Braso-Vives M."/>
        </authorList>
    </citation>
    <scope>NUCLEOTIDE SEQUENCE</scope>
</reference>
<feature type="domain" description="Endonuclease/exonuclease/phosphatase" evidence="5">
    <location>
        <begin position="179"/>
        <end position="395"/>
    </location>
</feature>